<dbReference type="Proteomes" id="UP000038200">
    <property type="component" value="Unassembled WGS sequence"/>
</dbReference>
<proteinExistence type="predicted"/>
<evidence type="ECO:0000313" key="2">
    <source>
        <dbReference type="Proteomes" id="UP000038200"/>
    </source>
</evidence>
<accession>A0A0B7IJK2</accession>
<evidence type="ECO:0000313" key="1">
    <source>
        <dbReference type="EMBL" id="CEN50143.1"/>
    </source>
</evidence>
<protein>
    <recommendedName>
        <fullName evidence="3">TonB-dependent receptor-like beta-barrel domain-containing protein</fullName>
    </recommendedName>
</protein>
<organism evidence="1 2">
    <name type="scientific">Capnocytophaga canis</name>
    <dbReference type="NCBI Taxonomy" id="1848903"/>
    <lineage>
        <taxon>Bacteria</taxon>
        <taxon>Pseudomonadati</taxon>
        <taxon>Bacteroidota</taxon>
        <taxon>Flavobacteriia</taxon>
        <taxon>Flavobacteriales</taxon>
        <taxon>Flavobacteriaceae</taxon>
        <taxon>Capnocytophaga</taxon>
    </lineage>
</organism>
<reference evidence="1 2" key="1">
    <citation type="submission" date="2015-01" db="EMBL/GenBank/DDBJ databases">
        <authorList>
            <person name="Xiang T."/>
            <person name="Song Y."/>
            <person name="Huang L."/>
            <person name="Wang B."/>
            <person name="Wu P."/>
        </authorList>
    </citation>
    <scope>NUCLEOTIDE SEQUENCE [LARGE SCALE GENOMIC DNA]</scope>
    <source>
        <strain evidence="1 2">CcD93</strain>
    </source>
</reference>
<evidence type="ECO:0008006" key="3">
    <source>
        <dbReference type="Google" id="ProtNLM"/>
    </source>
</evidence>
<name>A0A0B7IJK2_9FLAO</name>
<sequence>MKLRNISLSYTVDLPKNKHIKELVLSAYGRNLWTTGLDYKGFDPEQASYGSGNVQGIDTGSLPSTRTYGMSVQIKL</sequence>
<gene>
    <name evidence="1" type="ORF">CCAND93_1040004</name>
</gene>
<dbReference type="AlphaFoldDB" id="A0A0B7IJK2"/>
<dbReference type="EMBL" id="CDOL01000007">
    <property type="protein sequence ID" value="CEN50143.1"/>
    <property type="molecule type" value="Genomic_DNA"/>
</dbReference>